<name>A0A1D3TRL7_9FIRM</name>
<dbReference type="Pfam" id="PF02561">
    <property type="entry name" value="FliS"/>
    <property type="match status" value="1"/>
</dbReference>
<dbReference type="PANTHER" id="PTHR34773:SF1">
    <property type="entry name" value="FLAGELLAR SECRETION CHAPERONE FLIS"/>
    <property type="match status" value="1"/>
</dbReference>
<evidence type="ECO:0000313" key="7">
    <source>
        <dbReference type="Proteomes" id="UP000199315"/>
    </source>
</evidence>
<evidence type="ECO:0000256" key="3">
    <source>
        <dbReference type="ARBA" id="ARBA00022490"/>
    </source>
</evidence>
<comment type="similarity">
    <text evidence="2">Belongs to the FliS family.</text>
</comment>
<dbReference type="GO" id="GO:0005829">
    <property type="term" value="C:cytosol"/>
    <property type="evidence" value="ECO:0007669"/>
    <property type="project" value="UniProtKB-SubCell"/>
</dbReference>
<dbReference type="STRING" id="1619234.SAMN05421730_1004140"/>
<comment type="subcellular location">
    <subcellularLocation>
        <location evidence="1">Cytoplasm</location>
        <location evidence="1">Cytosol</location>
    </subcellularLocation>
</comment>
<keyword evidence="5" id="KW-0143">Chaperone</keyword>
<reference evidence="6 7" key="1">
    <citation type="submission" date="2016-09" db="EMBL/GenBank/DDBJ databases">
        <authorList>
            <person name="Capua I."/>
            <person name="De Benedictis P."/>
            <person name="Joannis T."/>
            <person name="Lombin L.H."/>
            <person name="Cattoli G."/>
        </authorList>
    </citation>
    <scope>NUCLEOTIDE SEQUENCE [LARGE SCALE GENOMIC DNA]</scope>
    <source>
        <strain evidence="6 7">GluBS11</strain>
    </source>
</reference>
<dbReference type="AlphaFoldDB" id="A0A1D3TRL7"/>
<keyword evidence="6" id="KW-0969">Cilium</keyword>
<dbReference type="CDD" id="cd16098">
    <property type="entry name" value="FliS"/>
    <property type="match status" value="1"/>
</dbReference>
<evidence type="ECO:0000256" key="4">
    <source>
        <dbReference type="ARBA" id="ARBA00022795"/>
    </source>
</evidence>
<proteinExistence type="inferred from homology"/>
<dbReference type="RefSeq" id="WP_091231529.1">
    <property type="nucleotide sequence ID" value="NZ_FMKA01000004.1"/>
</dbReference>
<keyword evidence="6" id="KW-0966">Cell projection</keyword>
<protein>
    <submittedName>
        <fullName evidence="6">Flagellar protein FliS</fullName>
    </submittedName>
</protein>
<evidence type="ECO:0000256" key="1">
    <source>
        <dbReference type="ARBA" id="ARBA00004514"/>
    </source>
</evidence>
<gene>
    <name evidence="6" type="ORF">SAMN05421730_1004140</name>
</gene>
<evidence type="ECO:0000256" key="5">
    <source>
        <dbReference type="ARBA" id="ARBA00023186"/>
    </source>
</evidence>
<dbReference type="SUPFAM" id="SSF101116">
    <property type="entry name" value="Flagellar export chaperone FliS"/>
    <property type="match status" value="1"/>
</dbReference>
<dbReference type="Gene3D" id="1.20.120.340">
    <property type="entry name" value="Flagellar protein FliS"/>
    <property type="match status" value="1"/>
</dbReference>
<keyword evidence="3" id="KW-0963">Cytoplasm</keyword>
<dbReference type="GO" id="GO:0071973">
    <property type="term" value="P:bacterial-type flagellum-dependent cell motility"/>
    <property type="evidence" value="ECO:0007669"/>
    <property type="project" value="TreeGrafter"/>
</dbReference>
<sequence>MTKEKKQEFTLRISQANRSQLVVIIYEIIHAYMDEAVECNGNGDWNGFRESVRKAQSFINELMEALDFKYPISVELMRLYLYMNRTLIRAVTKKDPEELKGAFIVLEKLKTGFQGITAQDSSAPVMKNTQQVYAGLTYGRQSLNETCQYSGTRYC</sequence>
<organism evidence="6 7">
    <name type="scientific">Anaerobium acetethylicum</name>
    <dbReference type="NCBI Taxonomy" id="1619234"/>
    <lineage>
        <taxon>Bacteria</taxon>
        <taxon>Bacillati</taxon>
        <taxon>Bacillota</taxon>
        <taxon>Clostridia</taxon>
        <taxon>Lachnospirales</taxon>
        <taxon>Lachnospiraceae</taxon>
        <taxon>Anaerobium</taxon>
    </lineage>
</organism>
<dbReference type="EMBL" id="FMKA01000004">
    <property type="protein sequence ID" value="SCP96374.1"/>
    <property type="molecule type" value="Genomic_DNA"/>
</dbReference>
<accession>A0A1D3TRL7</accession>
<keyword evidence="4" id="KW-1005">Bacterial flagellum biogenesis</keyword>
<keyword evidence="6" id="KW-0282">Flagellum</keyword>
<dbReference type="PANTHER" id="PTHR34773">
    <property type="entry name" value="FLAGELLAR SECRETION CHAPERONE FLIS"/>
    <property type="match status" value="1"/>
</dbReference>
<dbReference type="GO" id="GO:0044780">
    <property type="term" value="P:bacterial-type flagellum assembly"/>
    <property type="evidence" value="ECO:0007669"/>
    <property type="project" value="InterPro"/>
</dbReference>
<dbReference type="Proteomes" id="UP000199315">
    <property type="component" value="Unassembled WGS sequence"/>
</dbReference>
<keyword evidence="7" id="KW-1185">Reference proteome</keyword>
<dbReference type="OrthoDB" id="1767099at2"/>
<evidence type="ECO:0000313" key="6">
    <source>
        <dbReference type="EMBL" id="SCP96374.1"/>
    </source>
</evidence>
<dbReference type="InterPro" id="IPR003713">
    <property type="entry name" value="FliS"/>
</dbReference>
<dbReference type="InterPro" id="IPR036584">
    <property type="entry name" value="FliS_sf"/>
</dbReference>
<evidence type="ECO:0000256" key="2">
    <source>
        <dbReference type="ARBA" id="ARBA00008787"/>
    </source>
</evidence>